<name>A0A0C3GGJ4_OIDMZ</name>
<dbReference type="Proteomes" id="UP000054321">
    <property type="component" value="Unassembled WGS sequence"/>
</dbReference>
<dbReference type="AlphaFoldDB" id="A0A0C3GGJ4"/>
<feature type="non-terminal residue" evidence="1">
    <location>
        <position position="1"/>
    </location>
</feature>
<reference evidence="1 2" key="1">
    <citation type="submission" date="2014-04" db="EMBL/GenBank/DDBJ databases">
        <authorList>
            <consortium name="DOE Joint Genome Institute"/>
            <person name="Kuo A."/>
            <person name="Martino E."/>
            <person name="Perotto S."/>
            <person name="Kohler A."/>
            <person name="Nagy L.G."/>
            <person name="Floudas D."/>
            <person name="Copeland A."/>
            <person name="Barry K.W."/>
            <person name="Cichocki N."/>
            <person name="Veneault-Fourrey C."/>
            <person name="LaButti K."/>
            <person name="Lindquist E.A."/>
            <person name="Lipzen A."/>
            <person name="Lundell T."/>
            <person name="Morin E."/>
            <person name="Murat C."/>
            <person name="Sun H."/>
            <person name="Tunlid A."/>
            <person name="Henrissat B."/>
            <person name="Grigoriev I.V."/>
            <person name="Hibbett D.S."/>
            <person name="Martin F."/>
            <person name="Nordberg H.P."/>
            <person name="Cantor M.N."/>
            <person name="Hua S.X."/>
        </authorList>
    </citation>
    <scope>NUCLEOTIDE SEQUENCE [LARGE SCALE GENOMIC DNA]</scope>
    <source>
        <strain evidence="1 2">Zn</strain>
    </source>
</reference>
<evidence type="ECO:0000313" key="2">
    <source>
        <dbReference type="Proteomes" id="UP000054321"/>
    </source>
</evidence>
<dbReference type="EMBL" id="KN832887">
    <property type="protein sequence ID" value="KIM95270.1"/>
    <property type="molecule type" value="Genomic_DNA"/>
</dbReference>
<organism evidence="1 2">
    <name type="scientific">Oidiodendron maius (strain Zn)</name>
    <dbReference type="NCBI Taxonomy" id="913774"/>
    <lineage>
        <taxon>Eukaryota</taxon>
        <taxon>Fungi</taxon>
        <taxon>Dikarya</taxon>
        <taxon>Ascomycota</taxon>
        <taxon>Pezizomycotina</taxon>
        <taxon>Leotiomycetes</taxon>
        <taxon>Leotiomycetes incertae sedis</taxon>
        <taxon>Myxotrichaceae</taxon>
        <taxon>Oidiodendron</taxon>
    </lineage>
</organism>
<keyword evidence="2" id="KW-1185">Reference proteome</keyword>
<protein>
    <submittedName>
        <fullName evidence="1">Uncharacterized protein</fullName>
    </submittedName>
</protein>
<evidence type="ECO:0000313" key="1">
    <source>
        <dbReference type="EMBL" id="KIM95270.1"/>
    </source>
</evidence>
<gene>
    <name evidence="1" type="ORF">OIDMADRAFT_133923</name>
</gene>
<accession>A0A0C3GGJ4</accession>
<dbReference type="InParanoid" id="A0A0C3GGJ4"/>
<reference evidence="2" key="2">
    <citation type="submission" date="2015-01" db="EMBL/GenBank/DDBJ databases">
        <title>Evolutionary Origins and Diversification of the Mycorrhizal Mutualists.</title>
        <authorList>
            <consortium name="DOE Joint Genome Institute"/>
            <consortium name="Mycorrhizal Genomics Consortium"/>
            <person name="Kohler A."/>
            <person name="Kuo A."/>
            <person name="Nagy L.G."/>
            <person name="Floudas D."/>
            <person name="Copeland A."/>
            <person name="Barry K.W."/>
            <person name="Cichocki N."/>
            <person name="Veneault-Fourrey C."/>
            <person name="LaButti K."/>
            <person name="Lindquist E.A."/>
            <person name="Lipzen A."/>
            <person name="Lundell T."/>
            <person name="Morin E."/>
            <person name="Murat C."/>
            <person name="Riley R."/>
            <person name="Ohm R."/>
            <person name="Sun H."/>
            <person name="Tunlid A."/>
            <person name="Henrissat B."/>
            <person name="Grigoriev I.V."/>
            <person name="Hibbett D.S."/>
            <person name="Martin F."/>
        </authorList>
    </citation>
    <scope>NUCLEOTIDE SEQUENCE [LARGE SCALE GENOMIC DNA]</scope>
    <source>
        <strain evidence="2">Zn</strain>
    </source>
</reference>
<dbReference type="HOGENOM" id="CLU_3112031_0_0_1"/>
<proteinExistence type="predicted"/>
<sequence length="51" mass="5861">YKLLIIKEEIAIVEINGQPTQFRTTVIKLYLQEPPALELTIQPDKPIARTL</sequence>